<evidence type="ECO:0000259" key="2">
    <source>
        <dbReference type="PROSITE" id="PS50943"/>
    </source>
</evidence>
<reference evidence="4" key="1">
    <citation type="journal article" date="2019" name="Int. J. Syst. Evol. Microbiol.">
        <title>The Global Catalogue of Microorganisms (GCM) 10K type strain sequencing project: providing services to taxonomists for standard genome sequencing and annotation.</title>
        <authorList>
            <consortium name="The Broad Institute Genomics Platform"/>
            <consortium name="The Broad Institute Genome Sequencing Center for Infectious Disease"/>
            <person name="Wu L."/>
            <person name="Ma J."/>
        </authorList>
    </citation>
    <scope>NUCLEOTIDE SEQUENCE [LARGE SCALE GENOMIC DNA]</scope>
    <source>
        <strain evidence="4">CGMCC 1.7693</strain>
    </source>
</reference>
<dbReference type="EMBL" id="BMLW01000005">
    <property type="protein sequence ID" value="GGP10982.1"/>
    <property type="molecule type" value="Genomic_DNA"/>
</dbReference>
<evidence type="ECO:0000256" key="1">
    <source>
        <dbReference type="ARBA" id="ARBA00023125"/>
    </source>
</evidence>
<evidence type="ECO:0000313" key="4">
    <source>
        <dbReference type="Proteomes" id="UP000641206"/>
    </source>
</evidence>
<sequence>MLKNRIVVFRAEKGWTQQNLADQVNVSRQTIANIEKGKYTPSVTLAFKIAYSFNVEITEVFSYSEEE</sequence>
<dbReference type="InterPro" id="IPR001387">
    <property type="entry name" value="Cro/C1-type_HTH"/>
</dbReference>
<name>A0ABQ2NUP5_9BACI</name>
<dbReference type="PROSITE" id="PS50943">
    <property type="entry name" value="HTH_CROC1"/>
    <property type="match status" value="1"/>
</dbReference>
<gene>
    <name evidence="3" type="ORF">GCM10011346_21270</name>
</gene>
<dbReference type="RefSeq" id="WP_188734399.1">
    <property type="nucleotide sequence ID" value="NZ_BMLW01000005.1"/>
</dbReference>
<dbReference type="PANTHER" id="PTHR46558:SF4">
    <property type="entry name" value="DNA-BIDING PHAGE PROTEIN"/>
    <property type="match status" value="1"/>
</dbReference>
<comment type="caution">
    <text evidence="3">The sequence shown here is derived from an EMBL/GenBank/DDBJ whole genome shotgun (WGS) entry which is preliminary data.</text>
</comment>
<dbReference type="CDD" id="cd00093">
    <property type="entry name" value="HTH_XRE"/>
    <property type="match status" value="1"/>
</dbReference>
<accession>A0ABQ2NUP5</accession>
<protein>
    <submittedName>
        <fullName evidence="3">Transcriptional regulator</fullName>
    </submittedName>
</protein>
<dbReference type="Gene3D" id="1.10.260.40">
    <property type="entry name" value="lambda repressor-like DNA-binding domains"/>
    <property type="match status" value="1"/>
</dbReference>
<keyword evidence="1" id="KW-0238">DNA-binding</keyword>
<feature type="domain" description="HTH cro/C1-type" evidence="2">
    <location>
        <begin position="6"/>
        <end position="60"/>
    </location>
</feature>
<evidence type="ECO:0000313" key="3">
    <source>
        <dbReference type="EMBL" id="GGP10982.1"/>
    </source>
</evidence>
<dbReference type="SMART" id="SM00530">
    <property type="entry name" value="HTH_XRE"/>
    <property type="match status" value="1"/>
</dbReference>
<dbReference type="SUPFAM" id="SSF47413">
    <property type="entry name" value="lambda repressor-like DNA-binding domains"/>
    <property type="match status" value="1"/>
</dbReference>
<dbReference type="InterPro" id="IPR010982">
    <property type="entry name" value="Lambda_DNA-bd_dom_sf"/>
</dbReference>
<dbReference type="Proteomes" id="UP000641206">
    <property type="component" value="Unassembled WGS sequence"/>
</dbReference>
<dbReference type="Pfam" id="PF01381">
    <property type="entry name" value="HTH_3"/>
    <property type="match status" value="1"/>
</dbReference>
<organism evidence="3 4">
    <name type="scientific">Oceanobacillus neutriphilus</name>
    <dbReference type="NCBI Taxonomy" id="531815"/>
    <lineage>
        <taxon>Bacteria</taxon>
        <taxon>Bacillati</taxon>
        <taxon>Bacillota</taxon>
        <taxon>Bacilli</taxon>
        <taxon>Bacillales</taxon>
        <taxon>Bacillaceae</taxon>
        <taxon>Oceanobacillus</taxon>
    </lineage>
</organism>
<dbReference type="PANTHER" id="PTHR46558">
    <property type="entry name" value="TRACRIPTIONAL REGULATORY PROTEIN-RELATED-RELATED"/>
    <property type="match status" value="1"/>
</dbReference>
<keyword evidence="4" id="KW-1185">Reference proteome</keyword>
<proteinExistence type="predicted"/>